<feature type="domain" description="DHHA2" evidence="8">
    <location>
        <begin position="187"/>
        <end position="313"/>
    </location>
</feature>
<dbReference type="Pfam" id="PF02833">
    <property type="entry name" value="DHHA2"/>
    <property type="match status" value="1"/>
</dbReference>
<evidence type="ECO:0000256" key="3">
    <source>
        <dbReference type="ARBA" id="ARBA00022723"/>
    </source>
</evidence>
<sequence>MASPILVFGHKNPDNDAISAAVGYAYLKNELARKNGEDAVYEACRLGGLPPETEWILGENGIETPRVIDHVGEGDKVILVDHNEAMQSADGLADAEIVEIVDHHRIGGLVTANPIRFNNMPIGSTAAIVAREFEIQGVELPKHIAAVLLGAMLTDTVIMKSPTTTPLDCQIIERTAKALGVDPVEYGMSIFKCRSNPAEMPVEKIIGADAKEFALADGSTVFIAAFETVDLQAVMDREQEIREAMRAVVADKGYKFMLLMATDILAEGSNFICEGDCELVNRVFDIDVEGKAVWMPGVLSRKKQVAAPILAAK</sequence>
<comment type="caution">
    <text evidence="9">The sequence shown here is derived from an EMBL/GenBank/DDBJ whole genome shotgun (WGS) entry which is preliminary data.</text>
</comment>
<evidence type="ECO:0000259" key="8">
    <source>
        <dbReference type="SMART" id="SM01131"/>
    </source>
</evidence>
<protein>
    <recommendedName>
        <fullName evidence="2">inorganic diphosphatase</fullName>
        <ecNumber evidence="2">3.6.1.1</ecNumber>
    </recommendedName>
    <alternativeName>
        <fullName evidence="6">Pyrophosphate phospho-hydrolase</fullName>
    </alternativeName>
</protein>
<name>A0A9D2UY28_9ACTN</name>
<dbReference type="EC" id="3.6.1.1" evidence="2"/>
<evidence type="ECO:0000256" key="6">
    <source>
        <dbReference type="ARBA" id="ARBA00032535"/>
    </source>
</evidence>
<comment type="cofactor">
    <cofactor evidence="1">
        <name>Mn(2+)</name>
        <dbReference type="ChEBI" id="CHEBI:29035"/>
    </cofactor>
</comment>
<evidence type="ECO:0000256" key="5">
    <source>
        <dbReference type="ARBA" id="ARBA00023211"/>
    </source>
</evidence>
<reference evidence="9" key="2">
    <citation type="submission" date="2021-09" db="EMBL/GenBank/DDBJ databases">
        <authorList>
            <person name="Gilroy R."/>
        </authorList>
    </citation>
    <scope>NUCLEOTIDE SEQUENCE</scope>
    <source>
        <strain evidence="9">ChiGjej6B6-11269</strain>
    </source>
</reference>
<keyword evidence="5" id="KW-0464">Manganese</keyword>
<keyword evidence="4 9" id="KW-0378">Hydrolase</keyword>
<reference evidence="9" key="1">
    <citation type="journal article" date="2021" name="PeerJ">
        <title>Extensive microbial diversity within the chicken gut microbiome revealed by metagenomics and culture.</title>
        <authorList>
            <person name="Gilroy R."/>
            <person name="Ravi A."/>
            <person name="Getino M."/>
            <person name="Pursley I."/>
            <person name="Horton D.L."/>
            <person name="Alikhan N.F."/>
            <person name="Baker D."/>
            <person name="Gharbi K."/>
            <person name="Hall N."/>
            <person name="Watson M."/>
            <person name="Adriaenssens E.M."/>
            <person name="Foster-Nyarko E."/>
            <person name="Jarju S."/>
            <person name="Secka A."/>
            <person name="Antonio M."/>
            <person name="Oren A."/>
            <person name="Chaudhuri R.R."/>
            <person name="La Ragione R."/>
            <person name="Hildebrand F."/>
            <person name="Pallen M.J."/>
        </authorList>
    </citation>
    <scope>NUCLEOTIDE SEQUENCE</scope>
    <source>
        <strain evidence="9">ChiGjej6B6-11269</strain>
    </source>
</reference>
<dbReference type="SMART" id="SM01131">
    <property type="entry name" value="DHHA2"/>
    <property type="match status" value="1"/>
</dbReference>
<dbReference type="GO" id="GO:0046872">
    <property type="term" value="F:metal ion binding"/>
    <property type="evidence" value="ECO:0007669"/>
    <property type="project" value="UniProtKB-KW"/>
</dbReference>
<evidence type="ECO:0000256" key="1">
    <source>
        <dbReference type="ARBA" id="ARBA00001936"/>
    </source>
</evidence>
<dbReference type="Gene3D" id="3.10.310.20">
    <property type="entry name" value="DHHA2 domain"/>
    <property type="match status" value="1"/>
</dbReference>
<evidence type="ECO:0000313" key="9">
    <source>
        <dbReference type="EMBL" id="HJF66204.1"/>
    </source>
</evidence>
<evidence type="ECO:0000313" key="10">
    <source>
        <dbReference type="Proteomes" id="UP000786989"/>
    </source>
</evidence>
<dbReference type="EMBL" id="DYWI01000172">
    <property type="protein sequence ID" value="HJF66204.1"/>
    <property type="molecule type" value="Genomic_DNA"/>
</dbReference>
<dbReference type="Gene3D" id="3.90.1640.10">
    <property type="entry name" value="inorganic pyrophosphatase (n-terminal core)"/>
    <property type="match status" value="1"/>
</dbReference>
<dbReference type="PANTHER" id="PTHR12112">
    <property type="entry name" value="BNIP - RELATED"/>
    <property type="match status" value="1"/>
</dbReference>
<evidence type="ECO:0000256" key="7">
    <source>
        <dbReference type="ARBA" id="ARBA00047820"/>
    </source>
</evidence>
<evidence type="ECO:0000256" key="2">
    <source>
        <dbReference type="ARBA" id="ARBA00012146"/>
    </source>
</evidence>
<accession>A0A9D2UY28</accession>
<dbReference type="AlphaFoldDB" id="A0A9D2UY28"/>
<dbReference type="SUPFAM" id="SSF64182">
    <property type="entry name" value="DHH phosphoesterases"/>
    <property type="match status" value="1"/>
</dbReference>
<proteinExistence type="predicted"/>
<dbReference type="Proteomes" id="UP000786989">
    <property type="component" value="Unassembled WGS sequence"/>
</dbReference>
<organism evidence="9 10">
    <name type="scientific">Slackia equolifaciens</name>
    <dbReference type="NCBI Taxonomy" id="498718"/>
    <lineage>
        <taxon>Bacteria</taxon>
        <taxon>Bacillati</taxon>
        <taxon>Actinomycetota</taxon>
        <taxon>Coriobacteriia</taxon>
        <taxon>Eggerthellales</taxon>
        <taxon>Eggerthellaceae</taxon>
        <taxon>Slackia</taxon>
    </lineage>
</organism>
<dbReference type="InterPro" id="IPR001667">
    <property type="entry name" value="DDH_dom"/>
</dbReference>
<dbReference type="InterPro" id="IPR004097">
    <property type="entry name" value="DHHA2"/>
</dbReference>
<dbReference type="GO" id="GO:0004427">
    <property type="term" value="F:inorganic diphosphate phosphatase activity"/>
    <property type="evidence" value="ECO:0007669"/>
    <property type="project" value="UniProtKB-EC"/>
</dbReference>
<dbReference type="PANTHER" id="PTHR12112:SF22">
    <property type="entry name" value="MANGANESE-DEPENDENT INORGANIC PYROPHOSPHATASE-RELATED"/>
    <property type="match status" value="1"/>
</dbReference>
<dbReference type="GO" id="GO:0005737">
    <property type="term" value="C:cytoplasm"/>
    <property type="evidence" value="ECO:0007669"/>
    <property type="project" value="InterPro"/>
</dbReference>
<dbReference type="FunFam" id="3.90.1640.10:FF:000001">
    <property type="entry name" value="Probable manganese-dependent inorganic pyrophosphatase"/>
    <property type="match status" value="1"/>
</dbReference>
<comment type="catalytic activity">
    <reaction evidence="7">
        <text>diphosphate + H2O = 2 phosphate + H(+)</text>
        <dbReference type="Rhea" id="RHEA:24576"/>
        <dbReference type="ChEBI" id="CHEBI:15377"/>
        <dbReference type="ChEBI" id="CHEBI:15378"/>
        <dbReference type="ChEBI" id="CHEBI:33019"/>
        <dbReference type="ChEBI" id="CHEBI:43474"/>
        <dbReference type="EC" id="3.6.1.1"/>
    </reaction>
</comment>
<dbReference type="Pfam" id="PF01368">
    <property type="entry name" value="DHH"/>
    <property type="match status" value="1"/>
</dbReference>
<dbReference type="InterPro" id="IPR038763">
    <property type="entry name" value="DHH_sf"/>
</dbReference>
<dbReference type="InterPro" id="IPR038222">
    <property type="entry name" value="DHHA2_dom_sf"/>
</dbReference>
<evidence type="ECO:0000256" key="4">
    <source>
        <dbReference type="ARBA" id="ARBA00022801"/>
    </source>
</evidence>
<gene>
    <name evidence="9" type="ORF">K8U77_08860</name>
</gene>
<keyword evidence="3" id="KW-0479">Metal-binding</keyword>
<dbReference type="NCBIfam" id="NF003877">
    <property type="entry name" value="PRK05427.1"/>
    <property type="match status" value="1"/>
</dbReference>